<dbReference type="GO" id="GO:0006355">
    <property type="term" value="P:regulation of DNA-templated transcription"/>
    <property type="evidence" value="ECO:0007669"/>
    <property type="project" value="TreeGrafter"/>
</dbReference>
<feature type="modified residue" description="4-aspartylphosphate" evidence="3">
    <location>
        <position position="53"/>
    </location>
</feature>
<feature type="domain" description="HTH LytTR-type" evidence="5">
    <location>
        <begin position="138"/>
        <end position="242"/>
    </location>
</feature>
<dbReference type="Pfam" id="PF04397">
    <property type="entry name" value="LytTR"/>
    <property type="match status" value="1"/>
</dbReference>
<dbReference type="InterPro" id="IPR001789">
    <property type="entry name" value="Sig_transdc_resp-reg_receiver"/>
</dbReference>
<evidence type="ECO:0000256" key="1">
    <source>
        <dbReference type="ARBA" id="ARBA00023012"/>
    </source>
</evidence>
<dbReference type="Gene3D" id="2.40.50.1020">
    <property type="entry name" value="LytTr DNA-binding domain"/>
    <property type="match status" value="1"/>
</dbReference>
<dbReference type="AlphaFoldDB" id="W6MB07"/>
<dbReference type="EMBL" id="CBTJ020000090">
    <property type="protein sequence ID" value="CDI04029.1"/>
    <property type="molecule type" value="Genomic_DNA"/>
</dbReference>
<dbReference type="OrthoDB" id="9793421at2"/>
<evidence type="ECO:0000259" key="4">
    <source>
        <dbReference type="PROSITE" id="PS50110"/>
    </source>
</evidence>
<dbReference type="RefSeq" id="WP_048675620.1">
    <property type="nucleotide sequence ID" value="NZ_CBTJ020000090.1"/>
</dbReference>
<keyword evidence="1" id="KW-0902">Two-component regulatory system</keyword>
<organism evidence="6 7">
    <name type="scientific">Candidatus Competibacter denitrificans Run_A_D11</name>
    <dbReference type="NCBI Taxonomy" id="1400863"/>
    <lineage>
        <taxon>Bacteria</taxon>
        <taxon>Pseudomonadati</taxon>
        <taxon>Pseudomonadota</taxon>
        <taxon>Gammaproteobacteria</taxon>
        <taxon>Candidatus Competibacteraceae</taxon>
        <taxon>Candidatus Competibacter</taxon>
    </lineage>
</organism>
<dbReference type="PROSITE" id="PS50110">
    <property type="entry name" value="RESPONSE_REGULATORY"/>
    <property type="match status" value="1"/>
</dbReference>
<dbReference type="Proteomes" id="UP000035760">
    <property type="component" value="Unassembled WGS sequence"/>
</dbReference>
<dbReference type="STRING" id="1400863.BN873_790010"/>
<dbReference type="GO" id="GO:0005829">
    <property type="term" value="C:cytosol"/>
    <property type="evidence" value="ECO:0007669"/>
    <property type="project" value="TreeGrafter"/>
</dbReference>
<reference evidence="6" key="2">
    <citation type="submission" date="2014-03" db="EMBL/GenBank/DDBJ databases">
        <title>Candidatus Competibacter-lineage genomes retrieved from metagenomes reveal functional metabolic diversity.</title>
        <authorList>
            <person name="McIlroy S.J."/>
            <person name="Albertsen M."/>
            <person name="Andresen E.K."/>
            <person name="Saunders A.M."/>
            <person name="Kristiansen R."/>
            <person name="Stokholm-Bjerregaard M."/>
            <person name="Nielsen K.L."/>
            <person name="Nielsen P.H."/>
        </authorList>
    </citation>
    <scope>NUCLEOTIDE SEQUENCE</scope>
    <source>
        <strain evidence="6">Run_A_D11</strain>
    </source>
</reference>
<comment type="caution">
    <text evidence="6">The sequence shown here is derived from an EMBL/GenBank/DDBJ whole genome shotgun (WGS) entry which is preliminary data.</text>
</comment>
<dbReference type="SUPFAM" id="SSF52172">
    <property type="entry name" value="CheY-like"/>
    <property type="match status" value="1"/>
</dbReference>
<dbReference type="Pfam" id="PF00072">
    <property type="entry name" value="Response_reg"/>
    <property type="match status" value="1"/>
</dbReference>
<gene>
    <name evidence="6" type="primary">algR</name>
    <name evidence="6" type="ORF">BN873_790010</name>
</gene>
<protein>
    <submittedName>
        <fullName evidence="6">Alginate biosynthesis regulatory protein</fullName>
    </submittedName>
</protein>
<proteinExistence type="predicted"/>
<evidence type="ECO:0000259" key="5">
    <source>
        <dbReference type="PROSITE" id="PS50930"/>
    </source>
</evidence>
<feature type="domain" description="Response regulatory" evidence="4">
    <location>
        <begin position="2"/>
        <end position="116"/>
    </location>
</feature>
<dbReference type="GO" id="GO:0000976">
    <property type="term" value="F:transcription cis-regulatory region binding"/>
    <property type="evidence" value="ECO:0007669"/>
    <property type="project" value="TreeGrafter"/>
</dbReference>
<dbReference type="SMART" id="SM00448">
    <property type="entry name" value="REC"/>
    <property type="match status" value="1"/>
</dbReference>
<accession>W6MB07</accession>
<dbReference type="GO" id="GO:0000156">
    <property type="term" value="F:phosphorelay response regulator activity"/>
    <property type="evidence" value="ECO:0007669"/>
    <property type="project" value="TreeGrafter"/>
</dbReference>
<evidence type="ECO:0000256" key="2">
    <source>
        <dbReference type="ARBA" id="ARBA00023125"/>
    </source>
</evidence>
<dbReference type="SMART" id="SM00850">
    <property type="entry name" value="LytTR"/>
    <property type="match status" value="1"/>
</dbReference>
<dbReference type="InterPro" id="IPR039420">
    <property type="entry name" value="WalR-like"/>
</dbReference>
<evidence type="ECO:0000313" key="6">
    <source>
        <dbReference type="EMBL" id="CDI04029.1"/>
    </source>
</evidence>
<name>W6MB07_9GAMM</name>
<keyword evidence="2" id="KW-0238">DNA-binding</keyword>
<evidence type="ECO:0000256" key="3">
    <source>
        <dbReference type="PROSITE-ProRule" id="PRU00169"/>
    </source>
</evidence>
<keyword evidence="7" id="KW-1185">Reference proteome</keyword>
<dbReference type="InterPro" id="IPR011006">
    <property type="entry name" value="CheY-like_superfamily"/>
</dbReference>
<sequence length="243" mass="26655">MNVLIVDDEPPARDRLRGLLGQLSGYHLCGEATNGAEALRLAANLVPDIVLLDIQMPGLDGLETAARLAALEKPPAIVFVTAYSQYALDAFDAHAVGYLLKPIRLEHLERVLASASRLNRAQLASLAAEPAEAGRTHLRVRLGQRLELIPLSEVCYFQADQKYVTVRHRHGEALIEESLKTLETELGARVVRVHRNALAMAAQIAGLEKTADGGADLVFTDIPDRLEVSRRHLPLIRQFLKNA</sequence>
<keyword evidence="3" id="KW-0597">Phosphoprotein</keyword>
<evidence type="ECO:0000313" key="7">
    <source>
        <dbReference type="Proteomes" id="UP000035760"/>
    </source>
</evidence>
<dbReference type="GO" id="GO:0032993">
    <property type="term" value="C:protein-DNA complex"/>
    <property type="evidence" value="ECO:0007669"/>
    <property type="project" value="TreeGrafter"/>
</dbReference>
<dbReference type="PROSITE" id="PS50930">
    <property type="entry name" value="HTH_LYTTR"/>
    <property type="match status" value="1"/>
</dbReference>
<dbReference type="PANTHER" id="PTHR48111:SF3">
    <property type="entry name" value="TRANSCRIPTIONAL REGULATORY PROTEIN BTSR"/>
    <property type="match status" value="1"/>
</dbReference>
<dbReference type="Gene3D" id="3.40.50.2300">
    <property type="match status" value="1"/>
</dbReference>
<dbReference type="InterPro" id="IPR007492">
    <property type="entry name" value="LytTR_DNA-bd_dom"/>
</dbReference>
<reference evidence="6" key="1">
    <citation type="submission" date="2013-07" db="EMBL/GenBank/DDBJ databases">
        <authorList>
            <person name="McIlroy S."/>
        </authorList>
    </citation>
    <scope>NUCLEOTIDE SEQUENCE [LARGE SCALE GENOMIC DNA]</scope>
    <source>
        <strain evidence="6">Run_A_D11</strain>
    </source>
</reference>
<dbReference type="PANTHER" id="PTHR48111">
    <property type="entry name" value="REGULATOR OF RPOS"/>
    <property type="match status" value="1"/>
</dbReference>